<accession>A0AAD5QPM8</accession>
<protein>
    <submittedName>
        <fullName evidence="2">Uncharacterized protein</fullName>
    </submittedName>
</protein>
<feature type="region of interest" description="Disordered" evidence="1">
    <location>
        <begin position="1"/>
        <end position="29"/>
    </location>
</feature>
<evidence type="ECO:0000256" key="1">
    <source>
        <dbReference type="SAM" id="MobiDB-lite"/>
    </source>
</evidence>
<feature type="compositionally biased region" description="Basic and acidic residues" evidence="1">
    <location>
        <begin position="59"/>
        <end position="72"/>
    </location>
</feature>
<dbReference type="EMBL" id="JAHQIW010002984">
    <property type="protein sequence ID" value="KAJ1356980.1"/>
    <property type="molecule type" value="Genomic_DNA"/>
</dbReference>
<comment type="caution">
    <text evidence="2">The sequence shown here is derived from an EMBL/GenBank/DDBJ whole genome shotgun (WGS) entry which is preliminary data.</text>
</comment>
<sequence>MATETSGHTGGNTDSVELDGNAYGDAGRVKPSGVVHVLREITLPKLADTSVTYSAVPESGDKGKTTDGKIEEPSNSTVTTHMTYNSKKDAELSVTAPSDSSAVVCGQIEIDLSNTASPIAGSVELTGPQIVGTTIIHLCSPT</sequence>
<dbReference type="Proteomes" id="UP001196413">
    <property type="component" value="Unassembled WGS sequence"/>
</dbReference>
<reference evidence="2" key="1">
    <citation type="submission" date="2021-06" db="EMBL/GenBank/DDBJ databases">
        <title>Parelaphostrongylus tenuis whole genome reference sequence.</title>
        <authorList>
            <person name="Garwood T.J."/>
            <person name="Larsen P.A."/>
            <person name="Fountain-Jones N.M."/>
            <person name="Garbe J.R."/>
            <person name="Macchietto M.G."/>
            <person name="Kania S.A."/>
            <person name="Gerhold R.W."/>
            <person name="Richards J.E."/>
            <person name="Wolf T.M."/>
        </authorList>
    </citation>
    <scope>NUCLEOTIDE SEQUENCE</scope>
    <source>
        <strain evidence="2">MNPRO001-30</strain>
        <tissue evidence="2">Meninges</tissue>
    </source>
</reference>
<gene>
    <name evidence="2" type="ORF">KIN20_014993</name>
</gene>
<feature type="region of interest" description="Disordered" evidence="1">
    <location>
        <begin position="56"/>
        <end position="80"/>
    </location>
</feature>
<evidence type="ECO:0000313" key="2">
    <source>
        <dbReference type="EMBL" id="KAJ1356980.1"/>
    </source>
</evidence>
<proteinExistence type="predicted"/>
<organism evidence="2 3">
    <name type="scientific">Parelaphostrongylus tenuis</name>
    <name type="common">Meningeal worm</name>
    <dbReference type="NCBI Taxonomy" id="148309"/>
    <lineage>
        <taxon>Eukaryota</taxon>
        <taxon>Metazoa</taxon>
        <taxon>Ecdysozoa</taxon>
        <taxon>Nematoda</taxon>
        <taxon>Chromadorea</taxon>
        <taxon>Rhabditida</taxon>
        <taxon>Rhabditina</taxon>
        <taxon>Rhabditomorpha</taxon>
        <taxon>Strongyloidea</taxon>
        <taxon>Metastrongylidae</taxon>
        <taxon>Parelaphostrongylus</taxon>
    </lineage>
</organism>
<evidence type="ECO:0000313" key="3">
    <source>
        <dbReference type="Proteomes" id="UP001196413"/>
    </source>
</evidence>
<name>A0AAD5QPM8_PARTN</name>
<keyword evidence="3" id="KW-1185">Reference proteome</keyword>
<dbReference type="AlphaFoldDB" id="A0AAD5QPM8"/>
<feature type="compositionally biased region" description="Polar residues" evidence="1">
    <location>
        <begin position="1"/>
        <end position="15"/>
    </location>
</feature>